<accession>A0A485KWN9</accession>
<organism evidence="2 3">
    <name type="scientific">Aphanomyces stellatus</name>
    <dbReference type="NCBI Taxonomy" id="120398"/>
    <lineage>
        <taxon>Eukaryota</taxon>
        <taxon>Sar</taxon>
        <taxon>Stramenopiles</taxon>
        <taxon>Oomycota</taxon>
        <taxon>Saprolegniomycetes</taxon>
        <taxon>Saprolegniales</taxon>
        <taxon>Verrucalvaceae</taxon>
        <taxon>Aphanomyces</taxon>
    </lineage>
</organism>
<dbReference type="AlphaFoldDB" id="A0A485KWN9"/>
<dbReference type="EMBL" id="CAADRA010005407">
    <property type="protein sequence ID" value="VFT89545.1"/>
    <property type="molecule type" value="Genomic_DNA"/>
</dbReference>
<name>A0A485KWN9_9STRA</name>
<sequence length="186" mass="20532">MAAAPAVDAKQGMLVVDYDVGWTMLENGLWWPAMAPRTTASGKTKHDNPGATQSDVYHFGLRALYVPLFDRRIHTASCSRRHGSIFKPWSGPYHDKFKLHQGAKAKTCDLHCRGSLVDAIAEAEDFVARVKVHRQPLQRTKRLLASAMESFGMVELESPPPPVPPTRPSLSPTEKITLSASKIGRC</sequence>
<protein>
    <submittedName>
        <fullName evidence="2">Aste57867_12695 protein</fullName>
    </submittedName>
</protein>
<evidence type="ECO:0000313" key="1">
    <source>
        <dbReference type="EMBL" id="KAF0696573.1"/>
    </source>
</evidence>
<reference evidence="2 3" key="1">
    <citation type="submission" date="2019-03" db="EMBL/GenBank/DDBJ databases">
        <authorList>
            <person name="Gaulin E."/>
            <person name="Dumas B."/>
        </authorList>
    </citation>
    <scope>NUCLEOTIDE SEQUENCE [LARGE SCALE GENOMIC DNA]</scope>
    <source>
        <strain evidence="2">CBS 568.67</strain>
    </source>
</reference>
<gene>
    <name evidence="2" type="primary">Aste57867_12695</name>
    <name evidence="1" type="ORF">As57867_012648</name>
    <name evidence="2" type="ORF">ASTE57867_12695</name>
</gene>
<evidence type="ECO:0000313" key="2">
    <source>
        <dbReference type="EMBL" id="VFT89545.1"/>
    </source>
</evidence>
<dbReference type="EMBL" id="VJMH01005386">
    <property type="protein sequence ID" value="KAF0696573.1"/>
    <property type="molecule type" value="Genomic_DNA"/>
</dbReference>
<proteinExistence type="predicted"/>
<dbReference type="Proteomes" id="UP000332933">
    <property type="component" value="Unassembled WGS sequence"/>
</dbReference>
<keyword evidence="3" id="KW-1185">Reference proteome</keyword>
<reference evidence="1" key="2">
    <citation type="submission" date="2019-06" db="EMBL/GenBank/DDBJ databases">
        <title>Genomics analysis of Aphanomyces spp. identifies a new class of oomycete effector associated with host adaptation.</title>
        <authorList>
            <person name="Gaulin E."/>
        </authorList>
    </citation>
    <scope>NUCLEOTIDE SEQUENCE</scope>
    <source>
        <strain evidence="1">CBS 578.67</strain>
    </source>
</reference>
<evidence type="ECO:0000313" key="3">
    <source>
        <dbReference type="Proteomes" id="UP000332933"/>
    </source>
</evidence>